<proteinExistence type="predicted"/>
<organism evidence="2 3">
    <name type="scientific">Halochromatium salexigens</name>
    <name type="common">Chromatium salexigens</name>
    <dbReference type="NCBI Taxonomy" id="49447"/>
    <lineage>
        <taxon>Bacteria</taxon>
        <taxon>Pseudomonadati</taxon>
        <taxon>Pseudomonadota</taxon>
        <taxon>Gammaproteobacteria</taxon>
        <taxon>Chromatiales</taxon>
        <taxon>Chromatiaceae</taxon>
        <taxon>Halochromatium</taxon>
    </lineage>
</organism>
<reference evidence="2" key="1">
    <citation type="submission" date="2017-05" db="EMBL/GenBank/DDBJ databases">
        <authorList>
            <person name="Imhoff J.F."/>
            <person name="Rahn T."/>
            <person name="Kuenzel S."/>
            <person name="Neulinger S.C."/>
        </authorList>
    </citation>
    <scope>NUCLEOTIDE SEQUENCE</scope>
    <source>
        <strain evidence="2">DSM 4395</strain>
    </source>
</reference>
<feature type="region of interest" description="Disordered" evidence="1">
    <location>
        <begin position="69"/>
        <end position="93"/>
    </location>
</feature>
<accession>A0AAJ0UES8</accession>
<comment type="caution">
    <text evidence="2">The sequence shown here is derived from an EMBL/GenBank/DDBJ whole genome shotgun (WGS) entry which is preliminary data.</text>
</comment>
<dbReference type="AlphaFoldDB" id="A0AAJ0UES8"/>
<gene>
    <name evidence="2" type="ORF">CCR82_01655</name>
</gene>
<sequence length="93" mass="10520">MPKLEPREVMEMLSELPPYLQQSLEQTPLVRGARAGIAEEQRLNDPQYLAELAEVSVEEAEEALTAEQAYLSGARADQPQHPKRPKLPKDQLR</sequence>
<keyword evidence="3" id="KW-1185">Reference proteome</keyword>
<reference evidence="2" key="2">
    <citation type="journal article" date="2020" name="Microorganisms">
        <title>Osmotic Adaptation and Compatible Solute Biosynthesis of Phototrophic Bacteria as Revealed from Genome Analyses.</title>
        <authorList>
            <person name="Imhoff J.F."/>
            <person name="Rahn T."/>
            <person name="Kunzel S."/>
            <person name="Keller A."/>
            <person name="Neulinger S.C."/>
        </authorList>
    </citation>
    <scope>NUCLEOTIDE SEQUENCE</scope>
    <source>
        <strain evidence="2">DSM 4395</strain>
    </source>
</reference>
<dbReference type="EMBL" id="NHSF01000010">
    <property type="protein sequence ID" value="MBK5929272.1"/>
    <property type="molecule type" value="Genomic_DNA"/>
</dbReference>
<name>A0AAJ0UES8_HALSE</name>
<dbReference type="RefSeq" id="WP_201243584.1">
    <property type="nucleotide sequence ID" value="NZ_NHSF01000010.1"/>
</dbReference>
<protein>
    <submittedName>
        <fullName evidence="2">Uncharacterized protein</fullName>
    </submittedName>
</protein>
<dbReference type="Proteomes" id="UP001296967">
    <property type="component" value="Unassembled WGS sequence"/>
</dbReference>
<evidence type="ECO:0000313" key="3">
    <source>
        <dbReference type="Proteomes" id="UP001296967"/>
    </source>
</evidence>
<evidence type="ECO:0000256" key="1">
    <source>
        <dbReference type="SAM" id="MobiDB-lite"/>
    </source>
</evidence>
<evidence type="ECO:0000313" key="2">
    <source>
        <dbReference type="EMBL" id="MBK5929272.1"/>
    </source>
</evidence>